<keyword evidence="2" id="KW-0472">Membrane</keyword>
<reference evidence="3 4" key="1">
    <citation type="journal article" date="2014" name="Nat. Commun.">
        <title>Multiple recent horizontal transfers of a large genomic region in cheese making fungi.</title>
        <authorList>
            <person name="Cheeseman K."/>
            <person name="Ropars J."/>
            <person name="Renault P."/>
            <person name="Dupont J."/>
            <person name="Gouzy J."/>
            <person name="Branca A."/>
            <person name="Abraham A.L."/>
            <person name="Ceppi M."/>
            <person name="Conseiller E."/>
            <person name="Debuchy R."/>
            <person name="Malagnac F."/>
            <person name="Goarin A."/>
            <person name="Silar P."/>
            <person name="Lacoste S."/>
            <person name="Sallet E."/>
            <person name="Bensimon A."/>
            <person name="Giraud T."/>
            <person name="Brygoo Y."/>
        </authorList>
    </citation>
    <scope>NUCLEOTIDE SEQUENCE [LARGE SCALE GENOMIC DNA]</scope>
    <source>
        <strain evidence="4">FM 013</strain>
    </source>
</reference>
<dbReference type="EMBL" id="HG793134">
    <property type="protein sequence ID" value="CRL17538.1"/>
    <property type="molecule type" value="Genomic_DNA"/>
</dbReference>
<proteinExistence type="predicted"/>
<feature type="compositionally biased region" description="Basic residues" evidence="1">
    <location>
        <begin position="414"/>
        <end position="423"/>
    </location>
</feature>
<feature type="compositionally biased region" description="Polar residues" evidence="1">
    <location>
        <begin position="498"/>
        <end position="515"/>
    </location>
</feature>
<feature type="compositionally biased region" description="Polar residues" evidence="1">
    <location>
        <begin position="470"/>
        <end position="484"/>
    </location>
</feature>
<dbReference type="STRING" id="1429867.A0A0G4NTZ1"/>
<name>A0A0G4NTZ1_PENC3</name>
<evidence type="ECO:0000313" key="3">
    <source>
        <dbReference type="EMBL" id="CRL17538.1"/>
    </source>
</evidence>
<sequence length="709" mass="79454">MSQFNQNGSDYDSEGLPPSVRRYVYQGKEHFSRILSVERERLRLSVDLSEYLVFFIDESTFQNDFVNPNAEGIRGIRCTFNPQTNTLIAKIITPEHHQVVKAFDEAIDSVLAPMGLHRATFSYGEVNIDINGRSKQPDWGLGPRHPPPGTRRRPAVVVEIAISQTRRRLQRDIDLWLDPSRGNANVAIAIKANRTRPFITIDKYGWDHGNGQAQISQHIEIRESDTGDQVSVSGAPLTIPFDLLFLRPPQPPREGDLIIGREEIEEIAKWSLILQATTTLLYNISLCKNKNKNKTSNEETKTVPEFHQRERVELTSSRFHLHQWTMTADLADHDLSPRTRSGSASSSHKRSVSSSLLSRISFLRVNQTAHTSIDRHHTDMDHDGDEDLHSDIPQNTGKGGTTSSRAMSAALAQHRTRRRRGSLRKTALLGTRLESRDKRATAKAAEAIEALRAEPSRLPAADLQAAIQPKDQTPSNNGTTQYSPRESVALDDDRDDTQQPTWFRAANTQIPTRPSISRRRQGLAQHNLQEQATDDEDLVSFPPLHSNSTPTAAGTSTSPKIISAGLHISPPSSSSGSFYSLQPQPEPAYLPVHRHKSSPLVTHPVEMKSSPDVDIDYSETEWWGWIILIVTWLVFVVGIGSCFEVWSWAWDVGETPYAPPELEDDPTLPIVGYYPALIILTAVMSWVWVVVAWVGMKYFKHANISGEDI</sequence>
<feature type="transmembrane region" description="Helical" evidence="2">
    <location>
        <begin position="625"/>
        <end position="650"/>
    </location>
</feature>
<dbReference type="PANTHER" id="PTHR39400:SF1">
    <property type="entry name" value="PIG-P DOMAIN-CONTAINING PROTEIN"/>
    <property type="match status" value="1"/>
</dbReference>
<dbReference type="PANTHER" id="PTHR39400">
    <property type="entry name" value="YALI0E29227P"/>
    <property type="match status" value="1"/>
</dbReference>
<gene>
    <name evidence="3" type="ORF">PCAMFM013_S001g000498</name>
</gene>
<feature type="compositionally biased region" description="Polar residues" evidence="1">
    <location>
        <begin position="392"/>
        <end position="406"/>
    </location>
</feature>
<feature type="compositionally biased region" description="Low complexity" evidence="1">
    <location>
        <begin position="546"/>
        <end position="557"/>
    </location>
</feature>
<organism evidence="3 4">
    <name type="scientific">Penicillium camemberti (strain FM 013)</name>
    <dbReference type="NCBI Taxonomy" id="1429867"/>
    <lineage>
        <taxon>Eukaryota</taxon>
        <taxon>Fungi</taxon>
        <taxon>Dikarya</taxon>
        <taxon>Ascomycota</taxon>
        <taxon>Pezizomycotina</taxon>
        <taxon>Eurotiomycetes</taxon>
        <taxon>Eurotiomycetidae</taxon>
        <taxon>Eurotiales</taxon>
        <taxon>Aspergillaceae</taxon>
        <taxon>Penicillium</taxon>
    </lineage>
</organism>
<keyword evidence="2" id="KW-1133">Transmembrane helix</keyword>
<dbReference type="InterPro" id="IPR029164">
    <property type="entry name" value="PIG-Y"/>
</dbReference>
<accession>A0A0G4NTZ1</accession>
<evidence type="ECO:0000256" key="2">
    <source>
        <dbReference type="SAM" id="Phobius"/>
    </source>
</evidence>
<dbReference type="Proteomes" id="UP000053732">
    <property type="component" value="Unassembled WGS sequence"/>
</dbReference>
<keyword evidence="4" id="KW-1185">Reference proteome</keyword>
<feature type="region of interest" description="Disordered" evidence="1">
    <location>
        <begin position="373"/>
        <end position="423"/>
    </location>
</feature>
<dbReference type="AlphaFoldDB" id="A0A0G4NTZ1"/>
<feature type="region of interest" description="Disordered" evidence="1">
    <location>
        <begin position="466"/>
        <end position="557"/>
    </location>
</feature>
<keyword evidence="2" id="KW-0812">Transmembrane</keyword>
<feature type="transmembrane region" description="Helical" evidence="2">
    <location>
        <begin position="670"/>
        <end position="694"/>
    </location>
</feature>
<evidence type="ECO:0000313" key="4">
    <source>
        <dbReference type="Proteomes" id="UP000053732"/>
    </source>
</evidence>
<evidence type="ECO:0000256" key="1">
    <source>
        <dbReference type="SAM" id="MobiDB-lite"/>
    </source>
</evidence>
<protein>
    <submittedName>
        <fullName evidence="3">Str. FM013</fullName>
    </submittedName>
</protein>
<dbReference type="Pfam" id="PF15159">
    <property type="entry name" value="PIG-Y"/>
    <property type="match status" value="1"/>
</dbReference>